<reference evidence="1" key="1">
    <citation type="submission" date="2021-08" db="EMBL/GenBank/DDBJ databases">
        <title>The first chromosome-level gecko genome reveals the dynamic sex chromosomes of Neotropical dwarf geckos (Sphaerodactylidae: Sphaerodactylus).</title>
        <authorList>
            <person name="Pinto B.J."/>
            <person name="Keating S.E."/>
            <person name="Gamble T."/>
        </authorList>
    </citation>
    <scope>NUCLEOTIDE SEQUENCE</scope>
    <source>
        <strain evidence="1">TG3544</strain>
    </source>
</reference>
<sequence>MKVWHSTGRGEDTQHSTIFLGVATMSLMPPRGGGGLSSSELADVFLQQTYSNDTDWSFCTNPVNVCSSLKHRLLSTLQPFCQELLPTNRSERGANSVIY</sequence>
<keyword evidence="2" id="KW-1185">Reference proteome</keyword>
<accession>A0ACB8EBG3</accession>
<dbReference type="Proteomes" id="UP000827872">
    <property type="component" value="Linkage Group LG14"/>
</dbReference>
<evidence type="ECO:0000313" key="1">
    <source>
        <dbReference type="EMBL" id="KAH7989548.1"/>
    </source>
</evidence>
<evidence type="ECO:0000313" key="2">
    <source>
        <dbReference type="Proteomes" id="UP000827872"/>
    </source>
</evidence>
<proteinExistence type="predicted"/>
<organism evidence="1 2">
    <name type="scientific">Sphaerodactylus townsendi</name>
    <dbReference type="NCBI Taxonomy" id="933632"/>
    <lineage>
        <taxon>Eukaryota</taxon>
        <taxon>Metazoa</taxon>
        <taxon>Chordata</taxon>
        <taxon>Craniata</taxon>
        <taxon>Vertebrata</taxon>
        <taxon>Euteleostomi</taxon>
        <taxon>Lepidosauria</taxon>
        <taxon>Squamata</taxon>
        <taxon>Bifurcata</taxon>
        <taxon>Gekkota</taxon>
        <taxon>Sphaerodactylidae</taxon>
        <taxon>Sphaerodactylus</taxon>
    </lineage>
</organism>
<name>A0ACB8EBG3_9SAUR</name>
<gene>
    <name evidence="1" type="ORF">K3G42_010890</name>
</gene>
<dbReference type="EMBL" id="CM037627">
    <property type="protein sequence ID" value="KAH7989548.1"/>
    <property type="molecule type" value="Genomic_DNA"/>
</dbReference>
<protein>
    <submittedName>
        <fullName evidence="1">Uncharacterized protein</fullName>
    </submittedName>
</protein>
<comment type="caution">
    <text evidence="1">The sequence shown here is derived from an EMBL/GenBank/DDBJ whole genome shotgun (WGS) entry which is preliminary data.</text>
</comment>